<evidence type="ECO:0000313" key="4">
    <source>
        <dbReference type="EMBL" id="OGZ24144.1"/>
    </source>
</evidence>
<gene>
    <name evidence="4" type="ORF">A3A08_00035</name>
</gene>
<evidence type="ECO:0000313" key="5">
    <source>
        <dbReference type="Proteomes" id="UP000176406"/>
    </source>
</evidence>
<dbReference type="GO" id="GO:0016780">
    <property type="term" value="F:phosphotransferase activity, for other substituted phosphate groups"/>
    <property type="evidence" value="ECO:0007669"/>
    <property type="project" value="TreeGrafter"/>
</dbReference>
<evidence type="ECO:0000259" key="3">
    <source>
        <dbReference type="Pfam" id="PF02397"/>
    </source>
</evidence>
<dbReference type="Pfam" id="PF02397">
    <property type="entry name" value="Bac_transf"/>
    <property type="match status" value="1"/>
</dbReference>
<comment type="caution">
    <text evidence="4">The sequence shown here is derived from an EMBL/GenBank/DDBJ whole genome shotgun (WGS) entry which is preliminary data.</text>
</comment>
<keyword evidence="2" id="KW-1133">Transmembrane helix</keyword>
<protein>
    <recommendedName>
        <fullName evidence="3">Bacterial sugar transferase domain-containing protein</fullName>
    </recommendedName>
</protein>
<name>A0A1G2EEB6_9BACT</name>
<proteinExistence type="inferred from homology"/>
<keyword evidence="2" id="KW-0472">Membrane</keyword>
<dbReference type="InterPro" id="IPR003362">
    <property type="entry name" value="Bact_transf"/>
</dbReference>
<evidence type="ECO:0000256" key="1">
    <source>
        <dbReference type="ARBA" id="ARBA00006464"/>
    </source>
</evidence>
<sequence length="166" mass="18742">MIKRLFDIIFSVIGLILTSPIFLIAVFFIGSPVFYRGERVGRDGKTFKMFKFRSMVVNADKIGGPSTSADDPRLTKFGKFFKDHNLDELPQLIDVLRGTMSFVGPRPEVPSEVATYDEEIKKIILSVRPGMTDLATLSNVHEAEILKGAKDPHEAYRRLIKPQKLE</sequence>
<dbReference type="AlphaFoldDB" id="A0A1G2EEB6"/>
<comment type="similarity">
    <text evidence="1">Belongs to the bacterial sugar transferase family.</text>
</comment>
<dbReference type="Proteomes" id="UP000176406">
    <property type="component" value="Unassembled WGS sequence"/>
</dbReference>
<feature type="non-terminal residue" evidence="4">
    <location>
        <position position="166"/>
    </location>
</feature>
<dbReference type="EMBL" id="MHMG01000001">
    <property type="protein sequence ID" value="OGZ24144.1"/>
    <property type="molecule type" value="Genomic_DNA"/>
</dbReference>
<organism evidence="4 5">
    <name type="scientific">Candidatus Nealsonbacteria bacterium RIFCSPLOWO2_01_FULL_41_9</name>
    <dbReference type="NCBI Taxonomy" id="1801671"/>
    <lineage>
        <taxon>Bacteria</taxon>
        <taxon>Candidatus Nealsoniibacteriota</taxon>
    </lineage>
</organism>
<keyword evidence="2" id="KW-0812">Transmembrane</keyword>
<dbReference type="PANTHER" id="PTHR30576">
    <property type="entry name" value="COLANIC BIOSYNTHESIS UDP-GLUCOSE LIPID CARRIER TRANSFERASE"/>
    <property type="match status" value="1"/>
</dbReference>
<dbReference type="PANTHER" id="PTHR30576:SF0">
    <property type="entry name" value="UNDECAPRENYL-PHOSPHATE N-ACETYLGALACTOSAMINYL 1-PHOSPHATE TRANSFERASE-RELATED"/>
    <property type="match status" value="1"/>
</dbReference>
<reference evidence="4 5" key="1">
    <citation type="journal article" date="2016" name="Nat. Commun.">
        <title>Thousands of microbial genomes shed light on interconnected biogeochemical processes in an aquifer system.</title>
        <authorList>
            <person name="Anantharaman K."/>
            <person name="Brown C.T."/>
            <person name="Hug L.A."/>
            <person name="Sharon I."/>
            <person name="Castelle C.J."/>
            <person name="Probst A.J."/>
            <person name="Thomas B.C."/>
            <person name="Singh A."/>
            <person name="Wilkins M.J."/>
            <person name="Karaoz U."/>
            <person name="Brodie E.L."/>
            <person name="Williams K.H."/>
            <person name="Hubbard S.S."/>
            <person name="Banfield J.F."/>
        </authorList>
    </citation>
    <scope>NUCLEOTIDE SEQUENCE [LARGE SCALE GENOMIC DNA]</scope>
</reference>
<feature type="transmembrane region" description="Helical" evidence="2">
    <location>
        <begin position="12"/>
        <end position="35"/>
    </location>
</feature>
<accession>A0A1G2EEB6</accession>
<feature type="domain" description="Bacterial sugar transferase" evidence="3">
    <location>
        <begin position="3"/>
        <end position="143"/>
    </location>
</feature>
<evidence type="ECO:0000256" key="2">
    <source>
        <dbReference type="SAM" id="Phobius"/>
    </source>
</evidence>